<dbReference type="EMBL" id="JAUSYY010000001">
    <property type="protein sequence ID" value="MDQ0894545.1"/>
    <property type="molecule type" value="Genomic_DNA"/>
</dbReference>
<sequence>MMRRTSVRSLAAHIAPESWTACRVTFGMESSRPGSTSAHQQEDAMARAFELVELIELVEL</sequence>
<keyword evidence="2" id="KW-1185">Reference proteome</keyword>
<dbReference type="RefSeq" id="WP_307041870.1">
    <property type="nucleotide sequence ID" value="NZ_JAUSYY010000001.1"/>
</dbReference>
<dbReference type="Proteomes" id="UP001239083">
    <property type="component" value="Unassembled WGS sequence"/>
</dbReference>
<name>A0ABU0R8Y9_9MICO</name>
<gene>
    <name evidence="1" type="ORF">QFZ26_002100</name>
</gene>
<protein>
    <submittedName>
        <fullName evidence="1">Uncharacterized protein</fullName>
    </submittedName>
</protein>
<comment type="caution">
    <text evidence="1">The sequence shown here is derived from an EMBL/GenBank/DDBJ whole genome shotgun (WGS) entry which is preliminary data.</text>
</comment>
<evidence type="ECO:0000313" key="1">
    <source>
        <dbReference type="EMBL" id="MDQ0894545.1"/>
    </source>
</evidence>
<proteinExistence type="predicted"/>
<accession>A0ABU0R8Y9</accession>
<reference evidence="1 2" key="1">
    <citation type="submission" date="2023-07" db="EMBL/GenBank/DDBJ databases">
        <title>Comparative genomics of wheat-associated soil bacteria to identify genetic determinants of phenazine resistance.</title>
        <authorList>
            <person name="Mouncey N."/>
        </authorList>
    </citation>
    <scope>NUCLEOTIDE SEQUENCE [LARGE SCALE GENOMIC DNA]</scope>
    <source>
        <strain evidence="1 2">V3I3</strain>
    </source>
</reference>
<organism evidence="1 2">
    <name type="scientific">Agromyces ramosus</name>
    <dbReference type="NCBI Taxonomy" id="33879"/>
    <lineage>
        <taxon>Bacteria</taxon>
        <taxon>Bacillati</taxon>
        <taxon>Actinomycetota</taxon>
        <taxon>Actinomycetes</taxon>
        <taxon>Micrococcales</taxon>
        <taxon>Microbacteriaceae</taxon>
        <taxon>Agromyces</taxon>
    </lineage>
</organism>
<evidence type="ECO:0000313" key="2">
    <source>
        <dbReference type="Proteomes" id="UP001239083"/>
    </source>
</evidence>